<dbReference type="AlphaFoldDB" id="A0A7C9D0B2"/>
<name>A0A7C9D0B2_OPUST</name>
<dbReference type="EMBL" id="GISG01063913">
    <property type="protein sequence ID" value="MBA4627865.1"/>
    <property type="molecule type" value="Transcribed_RNA"/>
</dbReference>
<reference evidence="1" key="2">
    <citation type="submission" date="2020-07" db="EMBL/GenBank/DDBJ databases">
        <authorList>
            <person name="Vera ALvarez R."/>
            <person name="Arias-Moreno D.M."/>
            <person name="Jimenez-Jacinto V."/>
            <person name="Jimenez-Bremont J.F."/>
            <person name="Swaminathan K."/>
            <person name="Moose S.P."/>
            <person name="Guerrero-Gonzalez M.L."/>
            <person name="Marino-Ramirez L."/>
            <person name="Landsman D."/>
            <person name="Rodriguez-Kessler M."/>
            <person name="Delgado-Sanchez P."/>
        </authorList>
    </citation>
    <scope>NUCLEOTIDE SEQUENCE</scope>
    <source>
        <tissue evidence="1">Cladode</tissue>
    </source>
</reference>
<reference evidence="1" key="1">
    <citation type="journal article" date="2013" name="J. Plant Res.">
        <title>Effect of fungi and light on seed germination of three Opuntia species from semiarid lands of central Mexico.</title>
        <authorList>
            <person name="Delgado-Sanchez P."/>
            <person name="Jimenez-Bremont J.F."/>
            <person name="Guerrero-Gonzalez Mde L."/>
            <person name="Flores J."/>
        </authorList>
    </citation>
    <scope>NUCLEOTIDE SEQUENCE</scope>
    <source>
        <tissue evidence="1">Cladode</tissue>
    </source>
</reference>
<proteinExistence type="predicted"/>
<accession>A0A7C9D0B2</accession>
<protein>
    <submittedName>
        <fullName evidence="1">Uncharacterized protein</fullName>
    </submittedName>
</protein>
<sequence length="113" mass="13397">MILPQQPLHLFTPTPKSPTQILFPLYKNHSNDSQGHFLCFLTQLRPTRSEKQSTHILLSLPMYVLIILGRPCFHFRNKMVNLLLLRHQHLLRARPIWRNFRSQSLRSSLEEES</sequence>
<evidence type="ECO:0000313" key="1">
    <source>
        <dbReference type="EMBL" id="MBA4627865.1"/>
    </source>
</evidence>
<organism evidence="1">
    <name type="scientific">Opuntia streptacantha</name>
    <name type="common">Prickly pear cactus</name>
    <name type="synonym">Opuntia cardona</name>
    <dbReference type="NCBI Taxonomy" id="393608"/>
    <lineage>
        <taxon>Eukaryota</taxon>
        <taxon>Viridiplantae</taxon>
        <taxon>Streptophyta</taxon>
        <taxon>Embryophyta</taxon>
        <taxon>Tracheophyta</taxon>
        <taxon>Spermatophyta</taxon>
        <taxon>Magnoliopsida</taxon>
        <taxon>eudicotyledons</taxon>
        <taxon>Gunneridae</taxon>
        <taxon>Pentapetalae</taxon>
        <taxon>Caryophyllales</taxon>
        <taxon>Cactineae</taxon>
        <taxon>Cactaceae</taxon>
        <taxon>Opuntioideae</taxon>
        <taxon>Opuntia</taxon>
    </lineage>
</organism>